<proteinExistence type="predicted"/>
<dbReference type="AlphaFoldDB" id="A0A1F7YJ49"/>
<evidence type="ECO:0000313" key="2">
    <source>
        <dbReference type="Proteomes" id="UP000178851"/>
    </source>
</evidence>
<sequence>MGNFAQKVVTTQSKMQKTTQSTDLTFVATCLLAGKNIQLVSVTQDFRGIKVFQLYPLSDVNQVQISYSRGEILLSPLALANQIRQLKTWPVSEGGNK</sequence>
<evidence type="ECO:0000313" key="1">
    <source>
        <dbReference type="EMBL" id="OGM26565.1"/>
    </source>
</evidence>
<reference evidence="1 2" key="1">
    <citation type="journal article" date="2016" name="Nat. Commun.">
        <title>Thousands of microbial genomes shed light on interconnected biogeochemical processes in an aquifer system.</title>
        <authorList>
            <person name="Anantharaman K."/>
            <person name="Brown C.T."/>
            <person name="Hug L.A."/>
            <person name="Sharon I."/>
            <person name="Castelle C.J."/>
            <person name="Probst A.J."/>
            <person name="Thomas B.C."/>
            <person name="Singh A."/>
            <person name="Wilkins M.J."/>
            <person name="Karaoz U."/>
            <person name="Brodie E.L."/>
            <person name="Williams K.H."/>
            <person name="Hubbard S.S."/>
            <person name="Banfield J.F."/>
        </authorList>
    </citation>
    <scope>NUCLEOTIDE SEQUENCE [LARGE SCALE GENOMIC DNA]</scope>
</reference>
<comment type="caution">
    <text evidence="1">The sequence shown here is derived from an EMBL/GenBank/DDBJ whole genome shotgun (WGS) entry which is preliminary data.</text>
</comment>
<accession>A0A1F7YJ49</accession>
<organism evidence="1 2">
    <name type="scientific">Candidatus Woesebacteria bacterium RIFCSPHIGHO2_01_FULL_39_28</name>
    <dbReference type="NCBI Taxonomy" id="1802496"/>
    <lineage>
        <taxon>Bacteria</taxon>
        <taxon>Candidatus Woeseibacteriota</taxon>
    </lineage>
</organism>
<dbReference type="Proteomes" id="UP000178851">
    <property type="component" value="Unassembled WGS sequence"/>
</dbReference>
<gene>
    <name evidence="1" type="ORF">A2627_00900</name>
</gene>
<dbReference type="EMBL" id="MGGI01000012">
    <property type="protein sequence ID" value="OGM26565.1"/>
    <property type="molecule type" value="Genomic_DNA"/>
</dbReference>
<name>A0A1F7YJ49_9BACT</name>
<protein>
    <submittedName>
        <fullName evidence="1">Uncharacterized protein</fullName>
    </submittedName>
</protein>